<feature type="transmembrane region" description="Helical" evidence="1">
    <location>
        <begin position="122"/>
        <end position="141"/>
    </location>
</feature>
<comment type="caution">
    <text evidence="2">The sequence shown here is derived from an EMBL/GenBank/DDBJ whole genome shotgun (WGS) entry which is preliminary data.</text>
</comment>
<accession>A0ABQ2W6Q7</accession>
<sequence length="142" mass="15118">MVVAAVYFVVAMGAAVMFGRNLDRQLQGPRLRAAWAEGLTAEARCISLRTEEVQSPEGGPVLYTHPTLEFRTGDGRAVSFEERRSRLTPAKGDFVTVHYSAANPEGATTRAPSFGMRHARTVITGVGAVFAAISAVVIAVVA</sequence>
<dbReference type="EMBL" id="BMTF01000026">
    <property type="protein sequence ID" value="GGV94042.1"/>
    <property type="molecule type" value="Genomic_DNA"/>
</dbReference>
<evidence type="ECO:0000256" key="1">
    <source>
        <dbReference type="SAM" id="Phobius"/>
    </source>
</evidence>
<protein>
    <recommendedName>
        <fullName evidence="4">DUF3592 domain-containing protein</fullName>
    </recommendedName>
</protein>
<reference evidence="3" key="1">
    <citation type="journal article" date="2019" name="Int. J. Syst. Evol. Microbiol.">
        <title>The Global Catalogue of Microorganisms (GCM) 10K type strain sequencing project: providing services to taxonomists for standard genome sequencing and annotation.</title>
        <authorList>
            <consortium name="The Broad Institute Genomics Platform"/>
            <consortium name="The Broad Institute Genome Sequencing Center for Infectious Disease"/>
            <person name="Wu L."/>
            <person name="Ma J."/>
        </authorList>
    </citation>
    <scope>NUCLEOTIDE SEQUENCE [LARGE SCALE GENOMIC DNA]</scope>
    <source>
        <strain evidence="3">JCM 4376</strain>
    </source>
</reference>
<gene>
    <name evidence="2" type="ORF">GCM10015535_58400</name>
</gene>
<evidence type="ECO:0008006" key="4">
    <source>
        <dbReference type="Google" id="ProtNLM"/>
    </source>
</evidence>
<keyword evidence="1" id="KW-0812">Transmembrane</keyword>
<proteinExistence type="predicted"/>
<name>A0ABQ2W6Q7_9ACTN</name>
<keyword evidence="1" id="KW-0472">Membrane</keyword>
<dbReference type="Proteomes" id="UP000660675">
    <property type="component" value="Unassembled WGS sequence"/>
</dbReference>
<keyword evidence="3" id="KW-1185">Reference proteome</keyword>
<dbReference type="RefSeq" id="WP_189547255.1">
    <property type="nucleotide sequence ID" value="NZ_BMTF01000026.1"/>
</dbReference>
<organism evidence="2 3">
    <name type="scientific">Streptomyces gelaticus</name>
    <dbReference type="NCBI Taxonomy" id="285446"/>
    <lineage>
        <taxon>Bacteria</taxon>
        <taxon>Bacillati</taxon>
        <taxon>Actinomycetota</taxon>
        <taxon>Actinomycetes</taxon>
        <taxon>Kitasatosporales</taxon>
        <taxon>Streptomycetaceae</taxon>
        <taxon>Streptomyces</taxon>
    </lineage>
</organism>
<evidence type="ECO:0000313" key="2">
    <source>
        <dbReference type="EMBL" id="GGV94042.1"/>
    </source>
</evidence>
<feature type="transmembrane region" description="Helical" evidence="1">
    <location>
        <begin position="6"/>
        <end position="22"/>
    </location>
</feature>
<keyword evidence="1" id="KW-1133">Transmembrane helix</keyword>
<evidence type="ECO:0000313" key="3">
    <source>
        <dbReference type="Proteomes" id="UP000660675"/>
    </source>
</evidence>